<dbReference type="GO" id="GO:0046872">
    <property type="term" value="F:metal ion binding"/>
    <property type="evidence" value="ECO:0007669"/>
    <property type="project" value="UniProtKB-KW"/>
</dbReference>
<evidence type="ECO:0000256" key="1">
    <source>
        <dbReference type="ARBA" id="ARBA00010398"/>
    </source>
</evidence>
<dbReference type="GO" id="GO:0008705">
    <property type="term" value="F:methionine synthase activity"/>
    <property type="evidence" value="ECO:0007669"/>
    <property type="project" value="TreeGrafter"/>
</dbReference>
<keyword evidence="3" id="KW-0808">Transferase</keyword>
<feature type="domain" description="Hcy-binding" evidence="8">
    <location>
        <begin position="6"/>
        <end position="100"/>
    </location>
</feature>
<dbReference type="GO" id="GO:0032259">
    <property type="term" value="P:methylation"/>
    <property type="evidence" value="ECO:0007669"/>
    <property type="project" value="UniProtKB-KW"/>
</dbReference>
<dbReference type="Proteomes" id="UP000214596">
    <property type="component" value="Unassembled WGS sequence"/>
</dbReference>
<keyword evidence="4" id="KW-0949">S-adenosyl-L-methionine</keyword>
<evidence type="ECO:0000256" key="2">
    <source>
        <dbReference type="ARBA" id="ARBA00022603"/>
    </source>
</evidence>
<dbReference type="AlphaFoldDB" id="A0A227J9P1"/>
<keyword evidence="2" id="KW-0489">Methyltransferase</keyword>
<dbReference type="InterPro" id="IPR050554">
    <property type="entry name" value="Met_Synthase/Corrinoid"/>
</dbReference>
<gene>
    <name evidence="9" type="ORF">CA163_19770</name>
</gene>
<dbReference type="InterPro" id="IPR003726">
    <property type="entry name" value="HCY_dom"/>
</dbReference>
<sequence>MGSKVRQQIEAQLKQRILLIDGGMGTMIQGYKLEEQDYRGERFANWHCDLKGNNDLLVLSQPQLIKEIHSAYLEAGADILETNTFNATTIAMADYEMESL</sequence>
<comment type="caution">
    <text evidence="9">The sequence shown here is derived from an EMBL/GenBank/DDBJ whole genome shotgun (WGS) entry which is preliminary data.</text>
</comment>
<dbReference type="EMBL" id="NIXT01001534">
    <property type="protein sequence ID" value="OXE31115.1"/>
    <property type="molecule type" value="Genomic_DNA"/>
</dbReference>
<evidence type="ECO:0000256" key="3">
    <source>
        <dbReference type="ARBA" id="ARBA00022679"/>
    </source>
</evidence>
<dbReference type="Pfam" id="PF02574">
    <property type="entry name" value="S-methyl_trans"/>
    <property type="match status" value="1"/>
</dbReference>
<evidence type="ECO:0000256" key="4">
    <source>
        <dbReference type="ARBA" id="ARBA00022691"/>
    </source>
</evidence>
<evidence type="ECO:0000259" key="8">
    <source>
        <dbReference type="PROSITE" id="PS50970"/>
    </source>
</evidence>
<proteinExistence type="inferred from homology"/>
<protein>
    <recommendedName>
        <fullName evidence="8">Hcy-binding domain-containing protein</fullName>
    </recommendedName>
</protein>
<dbReference type="SUPFAM" id="SSF82282">
    <property type="entry name" value="Homocysteine S-methyltransferase"/>
    <property type="match status" value="1"/>
</dbReference>
<dbReference type="InterPro" id="IPR036589">
    <property type="entry name" value="HCY_dom_sf"/>
</dbReference>
<reference evidence="9 10" key="1">
    <citation type="journal article" date="2017" name="Appl. Environ. Microbiol.">
        <title>Parallel evolution of two clades of a major Atlantic endemic Vibrio parahaemolyticus pathogen lineage by independent acquisition of related pathogenicity islands.</title>
        <authorList>
            <person name="Xu F."/>
            <person name="Gonzalez-Escalona N."/>
            <person name="Drees K.P."/>
            <person name="Sebra R.P."/>
            <person name="Cooper V.S."/>
            <person name="Jones S.H."/>
            <person name="Whistler C.A."/>
        </authorList>
    </citation>
    <scope>NUCLEOTIDE SEQUENCE [LARGE SCALE GENOMIC DNA]</scope>
    <source>
        <strain evidence="9 10">MAVP-3</strain>
    </source>
</reference>
<dbReference type="PROSITE" id="PS50970">
    <property type="entry name" value="HCY"/>
    <property type="match status" value="1"/>
</dbReference>
<dbReference type="PANTHER" id="PTHR45833:SF1">
    <property type="entry name" value="METHIONINE SYNTHASE"/>
    <property type="match status" value="1"/>
</dbReference>
<dbReference type="Gene3D" id="3.20.20.330">
    <property type="entry name" value="Homocysteine-binding-like domain"/>
    <property type="match status" value="1"/>
</dbReference>
<comment type="caution">
    <text evidence="7">Lacks conserved residue(s) required for the propagation of feature annotation.</text>
</comment>
<dbReference type="GO" id="GO:0050667">
    <property type="term" value="P:homocysteine metabolic process"/>
    <property type="evidence" value="ECO:0007669"/>
    <property type="project" value="TreeGrafter"/>
</dbReference>
<evidence type="ECO:0000256" key="6">
    <source>
        <dbReference type="ARBA" id="ARBA00023285"/>
    </source>
</evidence>
<name>A0A227J9P1_VIBPH</name>
<feature type="non-terminal residue" evidence="9">
    <location>
        <position position="100"/>
    </location>
</feature>
<evidence type="ECO:0000256" key="7">
    <source>
        <dbReference type="PROSITE-ProRule" id="PRU00333"/>
    </source>
</evidence>
<comment type="similarity">
    <text evidence="1">Belongs to the vitamin-B12 dependent methionine synthase family.</text>
</comment>
<dbReference type="PANTHER" id="PTHR45833">
    <property type="entry name" value="METHIONINE SYNTHASE"/>
    <property type="match status" value="1"/>
</dbReference>
<evidence type="ECO:0000313" key="9">
    <source>
        <dbReference type="EMBL" id="OXE31115.1"/>
    </source>
</evidence>
<evidence type="ECO:0000256" key="5">
    <source>
        <dbReference type="ARBA" id="ARBA00022723"/>
    </source>
</evidence>
<keyword evidence="5" id="KW-0479">Metal-binding</keyword>
<organism evidence="9 10">
    <name type="scientific">Vibrio parahaemolyticus</name>
    <dbReference type="NCBI Taxonomy" id="670"/>
    <lineage>
        <taxon>Bacteria</taxon>
        <taxon>Pseudomonadati</taxon>
        <taxon>Pseudomonadota</taxon>
        <taxon>Gammaproteobacteria</taxon>
        <taxon>Vibrionales</taxon>
        <taxon>Vibrionaceae</taxon>
        <taxon>Vibrio</taxon>
    </lineage>
</organism>
<evidence type="ECO:0000313" key="10">
    <source>
        <dbReference type="Proteomes" id="UP000214596"/>
    </source>
</evidence>
<keyword evidence="6" id="KW-0170">Cobalt</keyword>
<dbReference type="GO" id="GO:0046653">
    <property type="term" value="P:tetrahydrofolate metabolic process"/>
    <property type="evidence" value="ECO:0007669"/>
    <property type="project" value="TreeGrafter"/>
</dbReference>
<accession>A0A227J9P1</accession>
<dbReference type="GO" id="GO:0005829">
    <property type="term" value="C:cytosol"/>
    <property type="evidence" value="ECO:0007669"/>
    <property type="project" value="TreeGrafter"/>
</dbReference>